<dbReference type="InterPro" id="IPR052184">
    <property type="entry name" value="SDR_enzymes"/>
</dbReference>
<name>A0A0M2PPY9_PROHO</name>
<dbReference type="OrthoDB" id="9785826at2"/>
<reference evidence="2" key="1">
    <citation type="submission" date="2012-04" db="EMBL/GenBank/DDBJ databases">
        <authorList>
            <person name="Borisov I.G."/>
            <person name="Ivanikova N.V."/>
            <person name="Pinevich A.V."/>
        </authorList>
    </citation>
    <scope>NUCLEOTIDE SEQUENCE</scope>
    <source>
        <strain evidence="2">CALU 1027</strain>
    </source>
</reference>
<dbReference type="STRING" id="317619.GCA_000332315_01564"/>
<dbReference type="GO" id="GO:0016616">
    <property type="term" value="F:oxidoreductase activity, acting on the CH-OH group of donors, NAD or NADP as acceptor"/>
    <property type="evidence" value="ECO:0007669"/>
    <property type="project" value="TreeGrafter"/>
</dbReference>
<dbReference type="EMBL" id="AJTX02000007">
    <property type="protein sequence ID" value="KKI98635.1"/>
    <property type="molecule type" value="Genomic_DNA"/>
</dbReference>
<keyword evidence="3" id="KW-1185">Reference proteome</keyword>
<accession>A0A0M2PPY9</accession>
<gene>
    <name evidence="2" type="ORF">PROH_17335</name>
</gene>
<proteinExistence type="predicted"/>
<dbReference type="SMART" id="SM00822">
    <property type="entry name" value="PKS_KR"/>
    <property type="match status" value="1"/>
</dbReference>
<dbReference type="CDD" id="cd05325">
    <property type="entry name" value="carb_red_sniffer_like_SDR_c"/>
    <property type="match status" value="1"/>
</dbReference>
<feature type="domain" description="Ketoreductase" evidence="1">
    <location>
        <begin position="2"/>
        <end position="178"/>
    </location>
</feature>
<dbReference type="InterPro" id="IPR002347">
    <property type="entry name" value="SDR_fam"/>
</dbReference>
<comment type="caution">
    <text evidence="2">The sequence shown here is derived from an EMBL/GenBank/DDBJ whole genome shotgun (WGS) entry which is preliminary data.</text>
</comment>
<dbReference type="Pfam" id="PF00106">
    <property type="entry name" value="adh_short"/>
    <property type="match status" value="1"/>
</dbReference>
<dbReference type="RefSeq" id="WP_017712081.1">
    <property type="nucleotide sequence ID" value="NZ_KB235936.1"/>
</dbReference>
<dbReference type="PANTHER" id="PTHR45458">
    <property type="entry name" value="SHORT-CHAIN DEHYDROGENASE/REDUCTASE SDR"/>
    <property type="match status" value="1"/>
</dbReference>
<dbReference type="InterPro" id="IPR036291">
    <property type="entry name" value="NAD(P)-bd_dom_sf"/>
</dbReference>
<dbReference type="PANTHER" id="PTHR45458:SF1">
    <property type="entry name" value="SHORT CHAIN DEHYDROGENASE"/>
    <property type="match status" value="1"/>
</dbReference>
<dbReference type="AlphaFoldDB" id="A0A0M2PPY9"/>
<dbReference type="Proteomes" id="UP000034681">
    <property type="component" value="Unassembled WGS sequence"/>
</dbReference>
<dbReference type="PRINTS" id="PR00081">
    <property type="entry name" value="GDHRDH"/>
</dbReference>
<organism evidence="2 3">
    <name type="scientific">Prochlorothrix hollandica PCC 9006 = CALU 1027</name>
    <dbReference type="NCBI Taxonomy" id="317619"/>
    <lineage>
        <taxon>Bacteria</taxon>
        <taxon>Bacillati</taxon>
        <taxon>Cyanobacteriota</taxon>
        <taxon>Cyanophyceae</taxon>
        <taxon>Prochlorotrichales</taxon>
        <taxon>Prochlorotrichaceae</taxon>
        <taxon>Prochlorothrix</taxon>
    </lineage>
</organism>
<dbReference type="Gene3D" id="3.40.50.720">
    <property type="entry name" value="NAD(P)-binding Rossmann-like Domain"/>
    <property type="match status" value="1"/>
</dbReference>
<dbReference type="InterPro" id="IPR057326">
    <property type="entry name" value="KR_dom"/>
</dbReference>
<evidence type="ECO:0000313" key="2">
    <source>
        <dbReference type="EMBL" id="KKI98635.1"/>
    </source>
</evidence>
<evidence type="ECO:0000259" key="1">
    <source>
        <dbReference type="SMART" id="SM00822"/>
    </source>
</evidence>
<dbReference type="SUPFAM" id="SSF51735">
    <property type="entry name" value="NAD(P)-binding Rossmann-fold domains"/>
    <property type="match status" value="1"/>
</dbReference>
<dbReference type="eggNOG" id="COG0300">
    <property type="taxonomic scope" value="Bacteria"/>
</dbReference>
<protein>
    <submittedName>
        <fullName evidence="2">Short-chain dehydrogenase</fullName>
    </submittedName>
</protein>
<sequence>MATSVITGSKSGIGLEFCRQLQQRGDTVIATCRNASADLEALGVRVETDVDITNDGSVARFIDRLHGLPIDVLINNAGMMQRVTLDDLNFDSIRQQFEVNTLGALRLTHGLLPQLSRGSKIALITSRMGSIADNTSGGSYGYRLSKVALSMAGKSLAYDLHPQGIAVAILHPGLVRTPMTHFIPQGISPEQSVQGLLSRIDALTLDTSGTFWHANGEVLPW</sequence>
<evidence type="ECO:0000313" key="3">
    <source>
        <dbReference type="Proteomes" id="UP000034681"/>
    </source>
</evidence>